<protein>
    <recommendedName>
        <fullName evidence="5">Peptidase M28 domain-containing protein</fullName>
    </recommendedName>
</protein>
<evidence type="ECO:0000313" key="3">
    <source>
        <dbReference type="EMBL" id="CBK20821.2"/>
    </source>
</evidence>
<feature type="signal peptide" evidence="2">
    <location>
        <begin position="1"/>
        <end position="15"/>
    </location>
</feature>
<dbReference type="OrthoDB" id="204518at2759"/>
<dbReference type="RefSeq" id="XP_012894869.1">
    <property type="nucleotide sequence ID" value="XM_013039415.1"/>
</dbReference>
<gene>
    <name evidence="3" type="ORF">GSBLH_T00006195001</name>
</gene>
<dbReference type="Gene3D" id="3.40.50.1460">
    <property type="match status" value="1"/>
</dbReference>
<sequence length="402" mass="46382">MLQFVVFFLFSVIYAKNYAIIYASIEPIRDTDLPSTPCRIITYLTATGYDIDNIVYMVDTTDYTMDWNSCYKNCFFCGDIHFAGKYVNPRFLMNYMKGDYNYVKKQSRLNSFKQLNLTSSDVLTVFFMDTHGRGSQFYPSRTLTSSYVKDTLKYMSNQKMFKRLIIFAEAAYADAAFSYARSMRNVLVMTIKDRQMSGYFAHVYEYAAVSKYVKNVWDNTWISLLPLACDRSARYLMNMAVAASLQQVDQLANPVVFGDPLLVDKKLSSLMGLGGSEECKKEFGSEYGEVPLKDVQGVVSAVMASNFNQTIPLQYYRMQFKSYMEEVSAKLKKLFMSELEEKKGFQMDQDSCVSQLMIDFIDSCSFYFPLNNDFVSYFWTLCHNRKGNGIYVIDFKEICSAK</sequence>
<dbReference type="GeneID" id="24922320"/>
<keyword evidence="4" id="KW-1185">Reference proteome</keyword>
<evidence type="ECO:0000256" key="1">
    <source>
        <dbReference type="ARBA" id="ARBA00009941"/>
    </source>
</evidence>
<dbReference type="AlphaFoldDB" id="D8LX26"/>
<reference evidence="3" key="1">
    <citation type="submission" date="2010-02" db="EMBL/GenBank/DDBJ databases">
        <title>Sequencing and annotation of the Blastocystis hominis genome.</title>
        <authorList>
            <person name="Wincker P."/>
        </authorList>
    </citation>
    <scope>NUCLEOTIDE SEQUENCE</scope>
    <source>
        <strain evidence="3">Singapore isolate B</strain>
    </source>
</reference>
<dbReference type="EMBL" id="FN668639">
    <property type="protein sequence ID" value="CBK20821.2"/>
    <property type="molecule type" value="Genomic_DNA"/>
</dbReference>
<proteinExistence type="inferred from homology"/>
<dbReference type="Proteomes" id="UP000008312">
    <property type="component" value="Unassembled WGS sequence"/>
</dbReference>
<dbReference type="InterPro" id="IPR001096">
    <property type="entry name" value="Peptidase_C13"/>
</dbReference>
<feature type="chain" id="PRO_5013107623" description="Peptidase M28 domain-containing protein" evidence="2">
    <location>
        <begin position="16"/>
        <end position="402"/>
    </location>
</feature>
<organism evidence="3">
    <name type="scientific">Blastocystis hominis</name>
    <dbReference type="NCBI Taxonomy" id="12968"/>
    <lineage>
        <taxon>Eukaryota</taxon>
        <taxon>Sar</taxon>
        <taxon>Stramenopiles</taxon>
        <taxon>Bigyra</taxon>
        <taxon>Opalozoa</taxon>
        <taxon>Opalinata</taxon>
        <taxon>Blastocystidae</taxon>
        <taxon>Blastocystis</taxon>
    </lineage>
</organism>
<dbReference type="Pfam" id="PF01650">
    <property type="entry name" value="Peptidase_C13"/>
    <property type="match status" value="1"/>
</dbReference>
<dbReference type="GO" id="GO:0008233">
    <property type="term" value="F:peptidase activity"/>
    <property type="evidence" value="ECO:0007669"/>
    <property type="project" value="InterPro"/>
</dbReference>
<evidence type="ECO:0008006" key="5">
    <source>
        <dbReference type="Google" id="ProtNLM"/>
    </source>
</evidence>
<comment type="similarity">
    <text evidence="1">Belongs to the peptidase C13 family.</text>
</comment>
<evidence type="ECO:0000313" key="4">
    <source>
        <dbReference type="Proteomes" id="UP000008312"/>
    </source>
</evidence>
<accession>D8LX26</accession>
<dbReference type="GO" id="GO:0006508">
    <property type="term" value="P:proteolysis"/>
    <property type="evidence" value="ECO:0007669"/>
    <property type="project" value="InterPro"/>
</dbReference>
<dbReference type="InParanoid" id="D8LX26"/>
<keyword evidence="2" id="KW-0732">Signal</keyword>
<evidence type="ECO:0000256" key="2">
    <source>
        <dbReference type="SAM" id="SignalP"/>
    </source>
</evidence>
<name>D8LX26_BLAHO</name>